<name>E1QJ24_DESB2</name>
<dbReference type="AlphaFoldDB" id="E1QJ24"/>
<comment type="similarity">
    <text evidence="2 4">Belongs to the pyridoxal phosphate-binding protein YggS/PROSC family.</text>
</comment>
<dbReference type="Gene3D" id="3.20.20.10">
    <property type="entry name" value="Alanine racemase"/>
    <property type="match status" value="1"/>
</dbReference>
<comment type="function">
    <text evidence="2">Pyridoxal 5'-phosphate (PLP)-binding protein, which is involved in PLP homeostasis.</text>
</comment>
<dbReference type="HAMAP" id="MF_02087">
    <property type="entry name" value="PLP_homeostasis"/>
    <property type="match status" value="1"/>
</dbReference>
<dbReference type="CDD" id="cd00635">
    <property type="entry name" value="PLPDE_III_YBL036c_like"/>
    <property type="match status" value="1"/>
</dbReference>
<protein>
    <recommendedName>
        <fullName evidence="2">Pyridoxal phosphate homeostasis protein</fullName>
        <shortName evidence="2">PLP homeostasis protein</shortName>
    </recommendedName>
</protein>
<gene>
    <name evidence="6" type="ordered locus">Deba_2203</name>
</gene>
<evidence type="ECO:0000313" key="7">
    <source>
        <dbReference type="Proteomes" id="UP000009047"/>
    </source>
</evidence>
<evidence type="ECO:0000259" key="5">
    <source>
        <dbReference type="Pfam" id="PF01168"/>
    </source>
</evidence>
<comment type="cofactor">
    <cofactor evidence="3">
        <name>pyridoxal 5'-phosphate</name>
        <dbReference type="ChEBI" id="CHEBI:597326"/>
    </cofactor>
</comment>
<dbReference type="Pfam" id="PF01168">
    <property type="entry name" value="Ala_racemase_N"/>
    <property type="match status" value="1"/>
</dbReference>
<dbReference type="RefSeq" id="WP_013259008.1">
    <property type="nucleotide sequence ID" value="NC_014365.1"/>
</dbReference>
<dbReference type="STRING" id="644282.Deba_2203"/>
<evidence type="ECO:0000313" key="6">
    <source>
        <dbReference type="EMBL" id="ADK85567.1"/>
    </source>
</evidence>
<reference evidence="6 7" key="1">
    <citation type="journal article" date="2010" name="Stand. Genomic Sci.">
        <title>Complete genome sequence of Desulfarculus baarsii type strain (2st14).</title>
        <authorList>
            <person name="Sun H."/>
            <person name="Spring S."/>
            <person name="Lapidus A."/>
            <person name="Davenport K."/>
            <person name="Del Rio T.G."/>
            <person name="Tice H."/>
            <person name="Nolan M."/>
            <person name="Copeland A."/>
            <person name="Cheng J.F."/>
            <person name="Lucas S."/>
            <person name="Tapia R."/>
            <person name="Goodwin L."/>
            <person name="Pitluck S."/>
            <person name="Ivanova N."/>
            <person name="Pagani I."/>
            <person name="Mavromatis K."/>
            <person name="Ovchinnikova G."/>
            <person name="Pati A."/>
            <person name="Chen A."/>
            <person name="Palaniappan K."/>
            <person name="Hauser L."/>
            <person name="Chang Y.J."/>
            <person name="Jeffries C.D."/>
            <person name="Detter J.C."/>
            <person name="Han C."/>
            <person name="Rohde M."/>
            <person name="Brambilla E."/>
            <person name="Goker M."/>
            <person name="Woyke T."/>
            <person name="Bristow J."/>
            <person name="Eisen J.A."/>
            <person name="Markowitz V."/>
            <person name="Hugenholtz P."/>
            <person name="Kyrpides N.C."/>
            <person name="Klenk H.P."/>
            <person name="Land M."/>
        </authorList>
    </citation>
    <scope>NUCLEOTIDE SEQUENCE [LARGE SCALE GENOMIC DNA]</scope>
    <source>
        <strain evidence="7">ATCC 33931 / DSM 2075 / LMG 7858 / VKM B-1802 / 2st14</strain>
    </source>
</reference>
<evidence type="ECO:0000256" key="4">
    <source>
        <dbReference type="RuleBase" id="RU004514"/>
    </source>
</evidence>
<dbReference type="OrthoDB" id="9804072at2"/>
<dbReference type="InterPro" id="IPR011078">
    <property type="entry name" value="PyrdxlP_homeostasis"/>
</dbReference>
<dbReference type="GO" id="GO:0030170">
    <property type="term" value="F:pyridoxal phosphate binding"/>
    <property type="evidence" value="ECO:0007669"/>
    <property type="project" value="UniProtKB-UniRule"/>
</dbReference>
<dbReference type="PANTHER" id="PTHR10146:SF14">
    <property type="entry name" value="PYRIDOXAL PHOSPHATE HOMEOSTASIS PROTEIN"/>
    <property type="match status" value="1"/>
</dbReference>
<keyword evidence="1 2" id="KW-0663">Pyridoxal phosphate</keyword>
<keyword evidence="7" id="KW-1185">Reference proteome</keyword>
<feature type="domain" description="Alanine racemase N-terminal" evidence="5">
    <location>
        <begin position="7"/>
        <end position="225"/>
    </location>
</feature>
<dbReference type="KEGG" id="dbr:Deba_2203"/>
<evidence type="ECO:0000256" key="2">
    <source>
        <dbReference type="HAMAP-Rule" id="MF_02087"/>
    </source>
</evidence>
<feature type="modified residue" description="N6-(pyridoxal phosphate)lysine" evidence="2 3">
    <location>
        <position position="35"/>
    </location>
</feature>
<sequence>MSVAANLAWVRQRMDAAARRAGRDPASVRLVAVSKTRPPDDLRQAMAAGQMIFGENYVQELQAKAAAMGAGPRWHFIGALQSNKARLVAQLAEVVHSVDRPKLAAALGRQAQELGKELGVLVQVSLAGETQKAGCAAAETPALCQMIAATPGLRLLGLMTMPPFFDEPERARPIFAELRRLARRLAADLPPGAMNELSMGMSGDFEVAIEEGATLARVGTDIFGRRG</sequence>
<evidence type="ECO:0000256" key="1">
    <source>
        <dbReference type="ARBA" id="ARBA00022898"/>
    </source>
</evidence>
<evidence type="ECO:0000256" key="3">
    <source>
        <dbReference type="PIRSR" id="PIRSR004848-1"/>
    </source>
</evidence>
<dbReference type="PIRSF" id="PIRSF004848">
    <property type="entry name" value="YBL036c_PLPDEIII"/>
    <property type="match status" value="1"/>
</dbReference>
<dbReference type="FunFam" id="3.20.20.10:FF:000018">
    <property type="entry name" value="Pyridoxal phosphate homeostasis protein"/>
    <property type="match status" value="1"/>
</dbReference>
<dbReference type="NCBIfam" id="TIGR00044">
    <property type="entry name" value="YggS family pyridoxal phosphate-dependent enzyme"/>
    <property type="match status" value="1"/>
</dbReference>
<dbReference type="PROSITE" id="PS01211">
    <property type="entry name" value="UPF0001"/>
    <property type="match status" value="1"/>
</dbReference>
<dbReference type="InterPro" id="IPR001608">
    <property type="entry name" value="Ala_racemase_N"/>
</dbReference>
<dbReference type="eggNOG" id="COG0325">
    <property type="taxonomic scope" value="Bacteria"/>
</dbReference>
<accession>E1QJ24</accession>
<dbReference type="Proteomes" id="UP000009047">
    <property type="component" value="Chromosome"/>
</dbReference>
<organism evidence="6 7">
    <name type="scientific">Desulfarculus baarsii (strain ATCC 33931 / DSM 2075 / LMG 7858 / VKM B-1802 / 2st14)</name>
    <dbReference type="NCBI Taxonomy" id="644282"/>
    <lineage>
        <taxon>Bacteria</taxon>
        <taxon>Pseudomonadati</taxon>
        <taxon>Thermodesulfobacteriota</taxon>
        <taxon>Desulfarculia</taxon>
        <taxon>Desulfarculales</taxon>
        <taxon>Desulfarculaceae</taxon>
        <taxon>Desulfarculus</taxon>
    </lineage>
</organism>
<dbReference type="PANTHER" id="PTHR10146">
    <property type="entry name" value="PROLINE SYNTHETASE CO-TRANSCRIBED BACTERIAL HOMOLOG PROTEIN"/>
    <property type="match status" value="1"/>
</dbReference>
<dbReference type="InterPro" id="IPR029066">
    <property type="entry name" value="PLP-binding_barrel"/>
</dbReference>
<dbReference type="SUPFAM" id="SSF51419">
    <property type="entry name" value="PLP-binding barrel"/>
    <property type="match status" value="1"/>
</dbReference>
<dbReference type="HOGENOM" id="CLU_059988_1_0_7"/>
<dbReference type="EMBL" id="CP002085">
    <property type="protein sequence ID" value="ADK85567.1"/>
    <property type="molecule type" value="Genomic_DNA"/>
</dbReference>
<proteinExistence type="inferred from homology"/>